<feature type="transmembrane region" description="Helical" evidence="1">
    <location>
        <begin position="355"/>
        <end position="374"/>
    </location>
</feature>
<protein>
    <submittedName>
        <fullName evidence="2">Uncharacterized protein</fullName>
    </submittedName>
</protein>
<evidence type="ECO:0000256" key="1">
    <source>
        <dbReference type="SAM" id="Phobius"/>
    </source>
</evidence>
<dbReference type="Proteomes" id="UP001152533">
    <property type="component" value="Unassembled WGS sequence"/>
</dbReference>
<evidence type="ECO:0000313" key="2">
    <source>
        <dbReference type="EMBL" id="CAI0648242.1"/>
    </source>
</evidence>
<accession>A0A9W4RV10</accession>
<reference evidence="2" key="1">
    <citation type="submission" date="2022-08" db="EMBL/GenBank/DDBJ databases">
        <authorList>
            <person name="Giroux E."/>
            <person name="Giroux E."/>
        </authorList>
    </citation>
    <scope>NUCLEOTIDE SEQUENCE</scope>
    <source>
        <strain evidence="2">H1091258</strain>
    </source>
</reference>
<feature type="transmembrane region" description="Helical" evidence="1">
    <location>
        <begin position="316"/>
        <end position="335"/>
    </location>
</feature>
<sequence>MGTRPQSRLAIAVILLSFQALLGVSQYLLSIQYHRNQRFLLGPAFLQSLGFPIFVAVLGIVLIAVMFNGEDPKRCDLEEYMAKANKTCIDDDIGGLGIRLAAWAQLGVLLFLALIGTFHTKTTGIKEVTASLTITHLSLVIALLVNLKGLEATDAILGSMILDSKNSALSIPLVTKTTLAARWQVWTIVPCQVFGLAVIGFLVHRFHQNQFNVCCQSKCVSVVWWGRLRTKEDGTSGWEQAAFWIYYACRVLSVAQSAYQALVDTYAFHEAENSDDTLASKTFHPLSNGDSRLTRFFRKLLRIHGQTWKFVDCPTTLSLTFLVSGVFAVASMAAAEAALRKGSLGTESNEFTTGQIIAMVVAVTGIIVGVWRFVRLFPRSGQTGRRYEGSWRCWPLPR</sequence>
<keyword evidence="3" id="KW-1185">Reference proteome</keyword>
<keyword evidence="1" id="KW-0472">Membrane</keyword>
<evidence type="ECO:0000313" key="3">
    <source>
        <dbReference type="Proteomes" id="UP001152533"/>
    </source>
</evidence>
<feature type="transmembrane region" description="Helical" evidence="1">
    <location>
        <begin position="41"/>
        <end position="67"/>
    </location>
</feature>
<keyword evidence="1" id="KW-0812">Transmembrane</keyword>
<dbReference type="AlphaFoldDB" id="A0A9W4RV10"/>
<name>A0A9W4RV10_9PEZI</name>
<keyword evidence="1" id="KW-1133">Transmembrane helix</keyword>
<feature type="transmembrane region" description="Helical" evidence="1">
    <location>
        <begin position="100"/>
        <end position="118"/>
    </location>
</feature>
<organism evidence="2 3">
    <name type="scientific">Colletotrichum noveboracense</name>
    <dbReference type="NCBI Taxonomy" id="2664923"/>
    <lineage>
        <taxon>Eukaryota</taxon>
        <taxon>Fungi</taxon>
        <taxon>Dikarya</taxon>
        <taxon>Ascomycota</taxon>
        <taxon>Pezizomycotina</taxon>
        <taxon>Sordariomycetes</taxon>
        <taxon>Hypocreomycetidae</taxon>
        <taxon>Glomerellales</taxon>
        <taxon>Glomerellaceae</taxon>
        <taxon>Colletotrichum</taxon>
        <taxon>Colletotrichum gloeosporioides species complex</taxon>
    </lineage>
</organism>
<dbReference type="EMBL" id="CAMGZC010000530">
    <property type="protein sequence ID" value="CAI0648242.1"/>
    <property type="molecule type" value="Genomic_DNA"/>
</dbReference>
<comment type="caution">
    <text evidence="2">The sequence shown here is derived from an EMBL/GenBank/DDBJ whole genome shotgun (WGS) entry which is preliminary data.</text>
</comment>
<feature type="transmembrane region" description="Helical" evidence="1">
    <location>
        <begin position="130"/>
        <end position="147"/>
    </location>
</feature>
<gene>
    <name evidence="2" type="ORF">CGXH109_LOCUS73741</name>
</gene>
<proteinExistence type="predicted"/>
<feature type="transmembrane region" description="Helical" evidence="1">
    <location>
        <begin position="6"/>
        <end position="29"/>
    </location>
</feature>